<accession>A0A813SUS6</accession>
<dbReference type="InterPro" id="IPR026314">
    <property type="entry name" value="YLP_motif_con_p1"/>
</dbReference>
<comment type="function">
    <text evidence="9">Plays a role in the reduction of telomerase activity during differentiation of embryonic stem cells by binding to the core promoter of TERT and controlling its down-regulation.</text>
</comment>
<evidence type="ECO:0000256" key="3">
    <source>
        <dbReference type="ARBA" id="ARBA00022491"/>
    </source>
</evidence>
<protein>
    <recommendedName>
        <fullName evidence="11">YLP motif-containing protein 1</fullName>
    </recommendedName>
    <alternativeName>
        <fullName evidence="12">Nuclear protein ZAP3</fullName>
    </alternativeName>
</protein>
<evidence type="ECO:0000256" key="13">
    <source>
        <dbReference type="SAM" id="MobiDB-lite"/>
    </source>
</evidence>
<evidence type="ECO:0000256" key="1">
    <source>
        <dbReference type="ARBA" id="ARBA00004324"/>
    </source>
</evidence>
<dbReference type="FunFam" id="3.40.50.300:FF:000399">
    <property type="entry name" value="YLP motif containing 1"/>
    <property type="match status" value="1"/>
</dbReference>
<evidence type="ECO:0000256" key="4">
    <source>
        <dbReference type="ARBA" id="ARBA00022499"/>
    </source>
</evidence>
<keyword evidence="6" id="KW-0805">Transcription regulation</keyword>
<keyword evidence="5" id="KW-0832">Ubl conjugation</keyword>
<keyword evidence="8" id="KW-0539">Nucleus</keyword>
<keyword evidence="2" id="KW-0488">Methylation</keyword>
<dbReference type="Gene3D" id="3.40.50.300">
    <property type="entry name" value="P-loop containing nucleotide triphosphate hydrolases"/>
    <property type="match status" value="1"/>
</dbReference>
<keyword evidence="4" id="KW-1017">Isopeptide bond</keyword>
<sequence length="640" mass="73934">MESIYAAYFIVDHFNNGQPVNRHVVFFPQQQQQQQQHQQQLQHIGQHPSIMYNAPTHNFYQPYPGNLPMQQQQQPMMFVQSHPRLQQSWILQSPPGPPNTSMQTFIPSPPTTFHHMQPPLPPPQLSFGNGTGIPQPSFSGGTGISQTSFTNNTNISQPSFGSGTGIPQPSFSGGTALLKRKSHYLEESDFDVPSNYDNENTNELPSLMSLSSQTFRNNQQQQQQQPQHHFQSTNPRLRFPPAPPSEPFNPQLSNSQWVNSDRNTYPTNSQTTHSNSHEQQVLTSQLFQKHQLISIDTLLKEPGRSQRPSQIIVFLRGLPGSGKSYVADLIKNEEEFQSKGTNKPKIFSIDNYFLTENQQETKDPKTGKITKSSIMEYEYDVKVEEAYRKSLIKLVKKSIDDRFYPFLIIDQNNEQLAHFRDMADYAEANQFQVYFVELNNDSESCVQRNIHKRTLSDIQQIHKHWEQLPLRYEILDIRSLLQSDAIDEVEMDDAPSITTEQNEIEEEEESQITKKSKWEAMMETNPDRLDGLYQRRNPSSSPPIEKRLNNTAISIDEQINDLSPNLQSKKKKVRWADIEENVLHLHKKAGRYIFLIINFPIISVHVYRLVGFVVGQTEQDWQQMSDDYDPTKKLNQYKYI</sequence>
<gene>
    <name evidence="14" type="ORF">JYZ213_LOCUS5496</name>
</gene>
<evidence type="ECO:0000256" key="12">
    <source>
        <dbReference type="ARBA" id="ARBA00083294"/>
    </source>
</evidence>
<dbReference type="PANTHER" id="PTHR13413">
    <property type="entry name" value="YLP MOTIF CONTAINING PROTEIN NUCLEAR PROTEIN ZAP"/>
    <property type="match status" value="1"/>
</dbReference>
<evidence type="ECO:0000313" key="15">
    <source>
        <dbReference type="Proteomes" id="UP000663845"/>
    </source>
</evidence>
<name>A0A813SUS6_9BILA</name>
<dbReference type="PANTHER" id="PTHR13413:SF0">
    <property type="entry name" value="YLP MOTIF-CONTAINING PROTEIN 1"/>
    <property type="match status" value="1"/>
</dbReference>
<evidence type="ECO:0000313" key="14">
    <source>
        <dbReference type="EMBL" id="CAF0805681.1"/>
    </source>
</evidence>
<evidence type="ECO:0000256" key="8">
    <source>
        <dbReference type="ARBA" id="ARBA00023242"/>
    </source>
</evidence>
<evidence type="ECO:0000256" key="5">
    <source>
        <dbReference type="ARBA" id="ARBA00022843"/>
    </source>
</evidence>
<dbReference type="Proteomes" id="UP000663845">
    <property type="component" value="Unassembled WGS sequence"/>
</dbReference>
<dbReference type="InterPro" id="IPR027417">
    <property type="entry name" value="P-loop_NTPase"/>
</dbReference>
<dbReference type="EMBL" id="CAJNOG010000033">
    <property type="protein sequence ID" value="CAF0805681.1"/>
    <property type="molecule type" value="Genomic_DNA"/>
</dbReference>
<evidence type="ECO:0000256" key="2">
    <source>
        <dbReference type="ARBA" id="ARBA00022481"/>
    </source>
</evidence>
<evidence type="ECO:0000256" key="11">
    <source>
        <dbReference type="ARBA" id="ARBA00068971"/>
    </source>
</evidence>
<evidence type="ECO:0000256" key="9">
    <source>
        <dbReference type="ARBA" id="ARBA00058677"/>
    </source>
</evidence>
<feature type="compositionally biased region" description="Pro residues" evidence="13">
    <location>
        <begin position="238"/>
        <end position="247"/>
    </location>
</feature>
<comment type="caution">
    <text evidence="14">The sequence shown here is derived from an EMBL/GenBank/DDBJ whole genome shotgun (WGS) entry which is preliminary data.</text>
</comment>
<reference evidence="14" key="1">
    <citation type="submission" date="2021-02" db="EMBL/GenBank/DDBJ databases">
        <authorList>
            <person name="Nowell W R."/>
        </authorList>
    </citation>
    <scope>NUCLEOTIDE SEQUENCE</scope>
</reference>
<evidence type="ECO:0000256" key="10">
    <source>
        <dbReference type="ARBA" id="ARBA00065932"/>
    </source>
</evidence>
<proteinExistence type="predicted"/>
<feature type="compositionally biased region" description="Low complexity" evidence="13">
    <location>
        <begin position="213"/>
        <end position="237"/>
    </location>
</feature>
<comment type="subcellular location">
    <subcellularLocation>
        <location evidence="1">Nucleus speckle</location>
    </subcellularLocation>
</comment>
<keyword evidence="3" id="KW-0678">Repressor</keyword>
<feature type="compositionally biased region" description="Polar residues" evidence="13">
    <location>
        <begin position="251"/>
        <end position="281"/>
    </location>
</feature>
<dbReference type="SUPFAM" id="SSF52540">
    <property type="entry name" value="P-loop containing nucleoside triphosphate hydrolases"/>
    <property type="match status" value="1"/>
</dbReference>
<feature type="region of interest" description="Disordered" evidence="13">
    <location>
        <begin position="126"/>
        <end position="174"/>
    </location>
</feature>
<dbReference type="GO" id="GO:0016607">
    <property type="term" value="C:nuclear speck"/>
    <property type="evidence" value="ECO:0007669"/>
    <property type="project" value="UniProtKB-SubCell"/>
</dbReference>
<feature type="compositionally biased region" description="Polar residues" evidence="13">
    <location>
        <begin position="126"/>
        <end position="173"/>
    </location>
</feature>
<feature type="region of interest" description="Disordered" evidence="13">
    <location>
        <begin position="213"/>
        <end position="281"/>
    </location>
</feature>
<organism evidence="14 15">
    <name type="scientific">Adineta steineri</name>
    <dbReference type="NCBI Taxonomy" id="433720"/>
    <lineage>
        <taxon>Eukaryota</taxon>
        <taxon>Metazoa</taxon>
        <taxon>Spiralia</taxon>
        <taxon>Gnathifera</taxon>
        <taxon>Rotifera</taxon>
        <taxon>Eurotatoria</taxon>
        <taxon>Bdelloidea</taxon>
        <taxon>Adinetida</taxon>
        <taxon>Adinetidae</taxon>
        <taxon>Adineta</taxon>
    </lineage>
</organism>
<evidence type="ECO:0000256" key="7">
    <source>
        <dbReference type="ARBA" id="ARBA00023163"/>
    </source>
</evidence>
<dbReference type="GO" id="GO:0032204">
    <property type="term" value="P:regulation of telomere maintenance"/>
    <property type="evidence" value="ECO:0007669"/>
    <property type="project" value="TreeGrafter"/>
</dbReference>
<keyword evidence="7" id="KW-0804">Transcription</keyword>
<comment type="subunit">
    <text evidence="10">Interacts with PPP1CA and NCOA5. Forms a complex with ILF2, ILF3, KHDRBS1, RBMX, NCOA5 and PPP1CA.</text>
</comment>
<dbReference type="AlphaFoldDB" id="A0A813SUS6"/>
<evidence type="ECO:0000256" key="6">
    <source>
        <dbReference type="ARBA" id="ARBA00023015"/>
    </source>
</evidence>